<dbReference type="InterPro" id="IPR017601">
    <property type="entry name" value="DGQHR-contain_dom"/>
</dbReference>
<protein>
    <submittedName>
        <fullName evidence="1">DGQHR domain-containing protein</fullName>
    </submittedName>
</protein>
<proteinExistence type="predicted"/>
<dbReference type="NCBIfam" id="TIGR03187">
    <property type="entry name" value="DGQHR"/>
    <property type="match status" value="1"/>
</dbReference>
<gene>
    <name evidence="1" type="ORF">V5E97_25460</name>
</gene>
<dbReference type="RefSeq" id="WP_406694427.1">
    <property type="nucleotide sequence ID" value="NZ_CP155447.1"/>
</dbReference>
<dbReference type="CDD" id="cd16413">
    <property type="entry name" value="DGQHR_domain"/>
    <property type="match status" value="1"/>
</dbReference>
<reference evidence="1" key="1">
    <citation type="submission" date="2024-05" db="EMBL/GenBank/DDBJ databases">
        <title>Planctomycetes of the genus Singulisphaera possess chitinolytic capabilities.</title>
        <authorList>
            <person name="Ivanova A."/>
        </authorList>
    </citation>
    <scope>NUCLEOTIDE SEQUENCE</scope>
    <source>
        <strain evidence="1">Ch08T</strain>
    </source>
</reference>
<evidence type="ECO:0000313" key="1">
    <source>
        <dbReference type="EMBL" id="XBH01684.1"/>
    </source>
</evidence>
<organism evidence="1">
    <name type="scientific">Singulisphaera sp. Ch08</name>
    <dbReference type="NCBI Taxonomy" id="3120278"/>
    <lineage>
        <taxon>Bacteria</taxon>
        <taxon>Pseudomonadati</taxon>
        <taxon>Planctomycetota</taxon>
        <taxon>Planctomycetia</taxon>
        <taxon>Isosphaerales</taxon>
        <taxon>Isosphaeraceae</taxon>
        <taxon>Singulisphaera</taxon>
    </lineage>
</organism>
<sequence>MPRAFLVLDGQHRLWGYQKCSQRHRVPVAIYEGLSRAEEARLFIDINTNQRGVPAALLLDIKHLAEIESSREQILREMFDRLQRDAKSPLAGKLSATKSLSGKISRVTFNKALSTAIGSGILFEADEPTRYKLVLNYLNAFEAELPDKRLLQKSAFFEAIFETIDEVVRSTMALHGNAKKESIQRVIRPLASLDFGKGAIGKTLPSKKAIVALMQTALRKNLPISEELL</sequence>
<name>A0AAU7C8T4_9BACT</name>
<dbReference type="EMBL" id="CP155447">
    <property type="protein sequence ID" value="XBH01684.1"/>
    <property type="molecule type" value="Genomic_DNA"/>
</dbReference>
<accession>A0AAU7C8T4</accession>
<dbReference type="AlphaFoldDB" id="A0AAU7C8T4"/>